<proteinExistence type="inferred from homology"/>
<dbReference type="GO" id="GO:0005524">
    <property type="term" value="F:ATP binding"/>
    <property type="evidence" value="ECO:0007669"/>
    <property type="project" value="UniProtKB-KW"/>
</dbReference>
<evidence type="ECO:0000256" key="4">
    <source>
        <dbReference type="ARBA" id="ARBA00022741"/>
    </source>
</evidence>
<dbReference type="InterPro" id="IPR027417">
    <property type="entry name" value="P-loop_NTPase"/>
</dbReference>
<organism evidence="12 13">
    <name type="scientific">Solimonas marina</name>
    <dbReference type="NCBI Taxonomy" id="2714601"/>
    <lineage>
        <taxon>Bacteria</taxon>
        <taxon>Pseudomonadati</taxon>
        <taxon>Pseudomonadota</taxon>
        <taxon>Gammaproteobacteria</taxon>
        <taxon>Nevskiales</taxon>
        <taxon>Nevskiaceae</taxon>
        <taxon>Solimonas</taxon>
    </lineage>
</organism>
<feature type="domain" description="RecF/RecN/SMC N-terminal" evidence="11">
    <location>
        <begin position="2"/>
        <end position="514"/>
    </location>
</feature>
<dbReference type="EMBL" id="JAAVXB010000006">
    <property type="protein sequence ID" value="NKF23158.1"/>
    <property type="molecule type" value="Genomic_DNA"/>
</dbReference>
<evidence type="ECO:0000256" key="3">
    <source>
        <dbReference type="ARBA" id="ARBA00021315"/>
    </source>
</evidence>
<evidence type="ECO:0000256" key="9">
    <source>
        <dbReference type="PIRNR" id="PIRNR003128"/>
    </source>
</evidence>
<dbReference type="PANTHER" id="PTHR11059:SF0">
    <property type="entry name" value="DNA REPAIR PROTEIN RECN"/>
    <property type="match status" value="1"/>
</dbReference>
<keyword evidence="5 9" id="KW-0227">DNA damage</keyword>
<dbReference type="Pfam" id="PF02463">
    <property type="entry name" value="SMC_N"/>
    <property type="match status" value="1"/>
</dbReference>
<keyword evidence="4" id="KW-0547">Nucleotide-binding</keyword>
<evidence type="ECO:0000313" key="12">
    <source>
        <dbReference type="EMBL" id="NKF23158.1"/>
    </source>
</evidence>
<keyword evidence="6" id="KW-0067">ATP-binding</keyword>
<name>A0A969WAW2_9GAMM</name>
<evidence type="ECO:0000256" key="2">
    <source>
        <dbReference type="ARBA" id="ARBA00009441"/>
    </source>
</evidence>
<dbReference type="NCBIfam" id="TIGR00634">
    <property type="entry name" value="recN"/>
    <property type="match status" value="1"/>
</dbReference>
<accession>A0A969WAW2</accession>
<evidence type="ECO:0000259" key="11">
    <source>
        <dbReference type="Pfam" id="PF02463"/>
    </source>
</evidence>
<evidence type="ECO:0000256" key="5">
    <source>
        <dbReference type="ARBA" id="ARBA00022763"/>
    </source>
</evidence>
<protein>
    <recommendedName>
        <fullName evidence="3 9">DNA repair protein RecN</fullName>
    </recommendedName>
    <alternativeName>
        <fullName evidence="8 9">Recombination protein N</fullName>
    </alternativeName>
</protein>
<dbReference type="Proteomes" id="UP000653472">
    <property type="component" value="Unassembled WGS sequence"/>
</dbReference>
<dbReference type="InterPro" id="IPR003395">
    <property type="entry name" value="RecF/RecN/SMC_N"/>
</dbReference>
<dbReference type="RefSeq" id="WP_168148477.1">
    <property type="nucleotide sequence ID" value="NZ_JAAVXB010000006.1"/>
</dbReference>
<dbReference type="NCBIfam" id="NF008121">
    <property type="entry name" value="PRK10869.1"/>
    <property type="match status" value="1"/>
</dbReference>
<dbReference type="GO" id="GO:0043590">
    <property type="term" value="C:bacterial nucleoid"/>
    <property type="evidence" value="ECO:0007669"/>
    <property type="project" value="TreeGrafter"/>
</dbReference>
<evidence type="ECO:0000256" key="8">
    <source>
        <dbReference type="ARBA" id="ARBA00033408"/>
    </source>
</evidence>
<sequence length="559" mass="59842">MLKTLSIKNLAIIDAVDLDFTAGFTVLTGETGAGKSILIDAIGLVIGLRADAGLVRSGQEKAEISASFELAADAPARRWLAEHELIDADDDALLVIRRVVYAEGRTRAFVNGSPVNAGPLRELGEMLIDVFGQSESQTLLRGDVQRQALDDYGSSAATLKSVAAAAQAVADADSALERLRAAGSRDPAQLEFLQFQITELEALALGDDELDTLEAEHRQLAHAGRLLGEGAQAEELLYGGENSVYDQLSTAQGLIEGLLPLHEGFRDPLEAINSALAQVREAADGTRRVLDRMDLDPERLDELERRLGAIHDLARKHRLKPAELPAHLRALREQLDEATHAADRLDALAREREAAMKRYSEAAAKLSSERSKAGKRFGEAVSAIVRTLGMPNAQLIVAVEHDAEAPPRASGRDTVRYDFSANPGQAPRPLAKVASGGELSRVSLAIQVAAMAQHGAQTMIFDEVDAGISGGVAEIVGQQLRTLGASRQVMSVTHLAQVAAQGHAHLAIHKEVQKQQTYTRITALNTDARVAELARMQGGVEIGKAALDHARELLQRAGA</sequence>
<evidence type="ECO:0000256" key="1">
    <source>
        <dbReference type="ARBA" id="ARBA00003618"/>
    </source>
</evidence>
<gene>
    <name evidence="12" type="primary">recN</name>
    <name evidence="12" type="ORF">G7Y82_12595</name>
</gene>
<evidence type="ECO:0000313" key="13">
    <source>
        <dbReference type="Proteomes" id="UP000653472"/>
    </source>
</evidence>
<dbReference type="AlphaFoldDB" id="A0A969WAW2"/>
<keyword evidence="10" id="KW-0175">Coiled coil</keyword>
<evidence type="ECO:0000256" key="7">
    <source>
        <dbReference type="ARBA" id="ARBA00023204"/>
    </source>
</evidence>
<dbReference type="FunFam" id="3.40.50.300:FF:000356">
    <property type="entry name" value="DNA repair protein RecN"/>
    <property type="match status" value="1"/>
</dbReference>
<comment type="function">
    <text evidence="1 9">May be involved in recombinational repair of damaged DNA.</text>
</comment>
<dbReference type="PIRSF" id="PIRSF003128">
    <property type="entry name" value="RecN"/>
    <property type="match status" value="1"/>
</dbReference>
<reference evidence="12" key="1">
    <citation type="submission" date="2020-03" db="EMBL/GenBank/DDBJ databases">
        <title>Solimonas marina sp. nov., isolated from deep seawater of the Pacific Ocean.</title>
        <authorList>
            <person name="Liu X."/>
            <person name="Lai Q."/>
            <person name="Sun F."/>
            <person name="Gai Y."/>
            <person name="Li G."/>
            <person name="Shao Z."/>
        </authorList>
    </citation>
    <scope>NUCLEOTIDE SEQUENCE</scope>
    <source>
        <strain evidence="12">C16B3</strain>
    </source>
</reference>
<dbReference type="Gene3D" id="3.40.50.300">
    <property type="entry name" value="P-loop containing nucleotide triphosphate hydrolases"/>
    <property type="match status" value="2"/>
</dbReference>
<dbReference type="GO" id="GO:0009432">
    <property type="term" value="P:SOS response"/>
    <property type="evidence" value="ECO:0007669"/>
    <property type="project" value="TreeGrafter"/>
</dbReference>
<dbReference type="SUPFAM" id="SSF52540">
    <property type="entry name" value="P-loop containing nucleoside triphosphate hydrolases"/>
    <property type="match status" value="2"/>
</dbReference>
<comment type="similarity">
    <text evidence="2 9">Belongs to the RecN family.</text>
</comment>
<dbReference type="CDD" id="cd03241">
    <property type="entry name" value="ABC_RecN"/>
    <property type="match status" value="2"/>
</dbReference>
<keyword evidence="13" id="KW-1185">Reference proteome</keyword>
<feature type="coiled-coil region" evidence="10">
    <location>
        <begin position="328"/>
        <end position="365"/>
    </location>
</feature>
<keyword evidence="7 9" id="KW-0234">DNA repair</keyword>
<dbReference type="GO" id="GO:0006281">
    <property type="term" value="P:DNA repair"/>
    <property type="evidence" value="ECO:0007669"/>
    <property type="project" value="UniProtKB-KW"/>
</dbReference>
<dbReference type="FunFam" id="3.40.50.300:FF:000319">
    <property type="entry name" value="DNA repair protein RecN"/>
    <property type="match status" value="1"/>
</dbReference>
<dbReference type="GO" id="GO:0006310">
    <property type="term" value="P:DNA recombination"/>
    <property type="evidence" value="ECO:0007669"/>
    <property type="project" value="InterPro"/>
</dbReference>
<evidence type="ECO:0000256" key="10">
    <source>
        <dbReference type="SAM" id="Coils"/>
    </source>
</evidence>
<dbReference type="InterPro" id="IPR004604">
    <property type="entry name" value="DNA_recomb/repair_RecN"/>
</dbReference>
<dbReference type="PANTHER" id="PTHR11059">
    <property type="entry name" value="DNA REPAIR PROTEIN RECN"/>
    <property type="match status" value="1"/>
</dbReference>
<evidence type="ECO:0000256" key="6">
    <source>
        <dbReference type="ARBA" id="ARBA00022840"/>
    </source>
</evidence>
<comment type="caution">
    <text evidence="12">The sequence shown here is derived from an EMBL/GenBank/DDBJ whole genome shotgun (WGS) entry which is preliminary data.</text>
</comment>